<dbReference type="PANTHER" id="PTHR23084:SF263">
    <property type="entry name" value="MORN REPEAT-CONTAINING PROTEIN 1"/>
    <property type="match status" value="1"/>
</dbReference>
<dbReference type="SMART" id="SM00698">
    <property type="entry name" value="MORN"/>
    <property type="match status" value="4"/>
</dbReference>
<protein>
    <recommendedName>
        <fullName evidence="5">MORN repeat-containing protein</fullName>
    </recommendedName>
</protein>
<name>A0ABY6F3P5_9GAMM</name>
<proteinExistence type="predicted"/>
<evidence type="ECO:0000313" key="4">
    <source>
        <dbReference type="Proteomes" id="UP001063782"/>
    </source>
</evidence>
<evidence type="ECO:0000256" key="2">
    <source>
        <dbReference type="SAM" id="SignalP"/>
    </source>
</evidence>
<organism evidence="3 4">
    <name type="scientific">Moraxella nasicaprae</name>
    <dbReference type="NCBI Taxonomy" id="2904122"/>
    <lineage>
        <taxon>Bacteria</taxon>
        <taxon>Pseudomonadati</taxon>
        <taxon>Pseudomonadota</taxon>
        <taxon>Gammaproteobacteria</taxon>
        <taxon>Moraxellales</taxon>
        <taxon>Moraxellaceae</taxon>
        <taxon>Moraxella</taxon>
    </lineage>
</organism>
<feature type="chain" id="PRO_5046093791" description="MORN repeat-containing protein" evidence="2">
    <location>
        <begin position="22"/>
        <end position="360"/>
    </location>
</feature>
<evidence type="ECO:0000313" key="3">
    <source>
        <dbReference type="EMBL" id="UXZ04708.1"/>
    </source>
</evidence>
<dbReference type="Pfam" id="PF02493">
    <property type="entry name" value="MORN"/>
    <property type="match status" value="6"/>
</dbReference>
<dbReference type="Proteomes" id="UP001063782">
    <property type="component" value="Chromosome"/>
</dbReference>
<dbReference type="InterPro" id="IPR003409">
    <property type="entry name" value="MORN"/>
</dbReference>
<dbReference type="EMBL" id="CP089977">
    <property type="protein sequence ID" value="UXZ04708.1"/>
    <property type="molecule type" value="Genomic_DNA"/>
</dbReference>
<reference evidence="3" key="1">
    <citation type="submission" date="2021-12" db="EMBL/GenBank/DDBJ databases">
        <title>taxonomy of Moraxella sp. ZY201224.</title>
        <authorList>
            <person name="Li F."/>
        </authorList>
    </citation>
    <scope>NUCLEOTIDE SEQUENCE</scope>
    <source>
        <strain evidence="3">ZY201224</strain>
    </source>
</reference>
<gene>
    <name evidence="3" type="ORF">LU297_09110</name>
</gene>
<evidence type="ECO:0000256" key="1">
    <source>
        <dbReference type="ARBA" id="ARBA00022737"/>
    </source>
</evidence>
<feature type="signal peptide" evidence="2">
    <location>
        <begin position="1"/>
        <end position="21"/>
    </location>
</feature>
<accession>A0ABY6F3P5</accession>
<evidence type="ECO:0008006" key="5">
    <source>
        <dbReference type="Google" id="ProtNLM"/>
    </source>
</evidence>
<keyword evidence="4" id="KW-1185">Reference proteome</keyword>
<dbReference type="RefSeq" id="WP_263076199.1">
    <property type="nucleotide sequence ID" value="NZ_CP089977.1"/>
</dbReference>
<keyword evidence="1" id="KW-0677">Repeat</keyword>
<dbReference type="Gene3D" id="2.20.110.10">
    <property type="entry name" value="Histone H3 K4-specific methyltransferase SET7/9 N-terminal domain"/>
    <property type="match status" value="2"/>
</dbReference>
<dbReference type="PANTHER" id="PTHR23084">
    <property type="entry name" value="PHOSPHATIDYLINOSITOL-4-PHOSPHATE 5-KINASE RELATED"/>
    <property type="match status" value="1"/>
</dbReference>
<sequence>MKSYALLLTPLLFALPAFVSAKPSDGYAISTNNTCKIYPNQYIPYRQVKWSGDCKDGFAEGYGTATWTCQRQSNCGYTVTGTYRQGKLHGRATAQALDLKDEIQIMTADYQDGVAVGYQKIVFDNGDIYEGEPQSNTNIYRGTYTFGKGEFESDRYEGEMIGGRHHGFGTYWYANEPWVGDRYEGEWQHDQRTGKGKYFFANGNYYEGDFVNNSMHGKGVFIWANGDRYEGEFKNNHMHGKGTFHYANGIEYTGDFWHGTQTGYGTTNGNHGVRYTGSLIDGGAFGFGTRTIPKPAYADKPRSPLGHWQGDVFIEQGWFYDNKLAFACDNERHCRQLAKNNDGWQKIVREYDEIFEELKK</sequence>
<keyword evidence="2" id="KW-0732">Signal</keyword>
<dbReference type="SUPFAM" id="SSF82185">
    <property type="entry name" value="Histone H3 K4-specific methyltransferase SET7/9 N-terminal domain"/>
    <property type="match status" value="2"/>
</dbReference>